<keyword evidence="2" id="KW-1185">Reference proteome</keyword>
<dbReference type="Proteomes" id="UP000603904">
    <property type="component" value="Unassembled WGS sequence"/>
</dbReference>
<reference evidence="1 2" key="1">
    <citation type="submission" date="2021-01" db="EMBL/GenBank/DDBJ databases">
        <title>Whole genome shotgun sequence of Microbispora corallina NBRC 16416.</title>
        <authorList>
            <person name="Komaki H."/>
            <person name="Tamura T."/>
        </authorList>
    </citation>
    <scope>NUCLEOTIDE SEQUENCE [LARGE SCALE GENOMIC DNA]</scope>
    <source>
        <strain evidence="1 2">NBRC 16416</strain>
    </source>
</reference>
<name>A0ABQ4G1B2_9ACTN</name>
<protein>
    <recommendedName>
        <fullName evidence="3">XRE family transcriptional regulator</fullName>
    </recommendedName>
</protein>
<organism evidence="1 2">
    <name type="scientific">Microbispora corallina</name>
    <dbReference type="NCBI Taxonomy" id="83302"/>
    <lineage>
        <taxon>Bacteria</taxon>
        <taxon>Bacillati</taxon>
        <taxon>Actinomycetota</taxon>
        <taxon>Actinomycetes</taxon>
        <taxon>Streptosporangiales</taxon>
        <taxon>Streptosporangiaceae</taxon>
        <taxon>Microbispora</taxon>
    </lineage>
</organism>
<gene>
    <name evidence="1" type="ORF">Mco01_38610</name>
</gene>
<sequence>MAPRRVTADSPPTPLNDCIREHLEDQGISIRTLALRSMSQSTGQRLTAQWITDVLSGRVPRMPDMWRLEALAAGLGMDADSLKGLAITQWIGWEIVDVPAGVGERLIFRAPRGYTAEQCTQLADELIKAIGSAHTSTQRDEA</sequence>
<proteinExistence type="predicted"/>
<dbReference type="InterPro" id="IPR001387">
    <property type="entry name" value="Cro/C1-type_HTH"/>
</dbReference>
<accession>A0ABQ4G1B2</accession>
<dbReference type="CDD" id="cd00093">
    <property type="entry name" value="HTH_XRE"/>
    <property type="match status" value="1"/>
</dbReference>
<dbReference type="EMBL" id="BOOC01000017">
    <property type="protein sequence ID" value="GIH40861.1"/>
    <property type="molecule type" value="Genomic_DNA"/>
</dbReference>
<evidence type="ECO:0000313" key="1">
    <source>
        <dbReference type="EMBL" id="GIH40861.1"/>
    </source>
</evidence>
<evidence type="ECO:0008006" key="3">
    <source>
        <dbReference type="Google" id="ProtNLM"/>
    </source>
</evidence>
<evidence type="ECO:0000313" key="2">
    <source>
        <dbReference type="Proteomes" id="UP000603904"/>
    </source>
</evidence>
<comment type="caution">
    <text evidence="1">The sequence shown here is derived from an EMBL/GenBank/DDBJ whole genome shotgun (WGS) entry which is preliminary data.</text>
</comment>